<gene>
    <name evidence="1" type="ORF">EZS27_029970</name>
</gene>
<feature type="non-terminal residue" evidence="1">
    <location>
        <position position="1"/>
    </location>
</feature>
<organism evidence="1">
    <name type="scientific">termite gut metagenome</name>
    <dbReference type="NCBI Taxonomy" id="433724"/>
    <lineage>
        <taxon>unclassified sequences</taxon>
        <taxon>metagenomes</taxon>
        <taxon>organismal metagenomes</taxon>
    </lineage>
</organism>
<proteinExistence type="predicted"/>
<name>A0A5J4QE04_9ZZZZ</name>
<reference evidence="1" key="1">
    <citation type="submission" date="2019-03" db="EMBL/GenBank/DDBJ databases">
        <title>Single cell metagenomics reveals metabolic interactions within the superorganism composed of flagellate Streblomastix strix and complex community of Bacteroidetes bacteria on its surface.</title>
        <authorList>
            <person name="Treitli S.C."/>
            <person name="Kolisko M."/>
            <person name="Husnik F."/>
            <person name="Keeling P."/>
            <person name="Hampl V."/>
        </authorList>
    </citation>
    <scope>NUCLEOTIDE SEQUENCE</scope>
    <source>
        <strain evidence="1">STM</strain>
    </source>
</reference>
<comment type="caution">
    <text evidence="1">The sequence shown here is derived from an EMBL/GenBank/DDBJ whole genome shotgun (WGS) entry which is preliminary data.</text>
</comment>
<dbReference type="EMBL" id="SNRY01003649">
    <property type="protein sequence ID" value="KAA6320236.1"/>
    <property type="molecule type" value="Genomic_DNA"/>
</dbReference>
<accession>A0A5J4QE04</accession>
<sequence length="36" mass="4243">FHSLKEVENRLVEVINTLDKNTLKSITLFNWIKDAI</sequence>
<dbReference type="AlphaFoldDB" id="A0A5J4QE04"/>
<protein>
    <submittedName>
        <fullName evidence="1">Uncharacterized protein</fullName>
    </submittedName>
</protein>
<evidence type="ECO:0000313" key="1">
    <source>
        <dbReference type="EMBL" id="KAA6320236.1"/>
    </source>
</evidence>